<dbReference type="GO" id="GO:0003677">
    <property type="term" value="F:DNA binding"/>
    <property type="evidence" value="ECO:0007669"/>
    <property type="project" value="InterPro"/>
</dbReference>
<evidence type="ECO:0000256" key="1">
    <source>
        <dbReference type="ARBA" id="ARBA00010641"/>
    </source>
</evidence>
<dbReference type="InterPro" id="IPR013324">
    <property type="entry name" value="RNA_pol_sigma_r3/r4-like"/>
</dbReference>
<sequence>MQKRIKIMPKEKSLYDENVLVDALVKYKNKLIVIAESVVHSHAQAEDIFHDAIVKACTMQTSCIHCPVGYACRMVYNLALDEARKRQHEKKNLMPMDGVDSVPAPCVNALDCIVMTEALNRVMTSLKDLPKRTHDAFIRHRIEGVPQKDIAEELGVSRTLVNFMIKDAHRYCEQSLKAA</sequence>
<proteinExistence type="inferred from homology"/>
<name>A0A2S9JPW8_9HYPH</name>
<evidence type="ECO:0000256" key="4">
    <source>
        <dbReference type="ARBA" id="ARBA00023163"/>
    </source>
</evidence>
<dbReference type="InterPro" id="IPR036388">
    <property type="entry name" value="WH-like_DNA-bd_sf"/>
</dbReference>
<dbReference type="GO" id="GO:0006352">
    <property type="term" value="P:DNA-templated transcription initiation"/>
    <property type="evidence" value="ECO:0007669"/>
    <property type="project" value="InterPro"/>
</dbReference>
<dbReference type="InterPro" id="IPR039425">
    <property type="entry name" value="RNA_pol_sigma-70-like"/>
</dbReference>
<keyword evidence="2" id="KW-0805">Transcription regulation</keyword>
<dbReference type="EMBL" id="PVBT01000002">
    <property type="protein sequence ID" value="PRD55209.1"/>
    <property type="molecule type" value="Genomic_DNA"/>
</dbReference>
<dbReference type="PANTHER" id="PTHR43133:SF63">
    <property type="entry name" value="RNA POLYMERASE SIGMA FACTOR FECI-RELATED"/>
    <property type="match status" value="1"/>
</dbReference>
<dbReference type="InterPro" id="IPR013249">
    <property type="entry name" value="RNA_pol_sigma70_r4_t2"/>
</dbReference>
<dbReference type="SUPFAM" id="SSF88659">
    <property type="entry name" value="Sigma3 and sigma4 domains of RNA polymerase sigma factors"/>
    <property type="match status" value="1"/>
</dbReference>
<comment type="caution">
    <text evidence="6">The sequence shown here is derived from an EMBL/GenBank/DDBJ whole genome shotgun (WGS) entry which is preliminary data.</text>
</comment>
<evidence type="ECO:0000256" key="3">
    <source>
        <dbReference type="ARBA" id="ARBA00023082"/>
    </source>
</evidence>
<keyword evidence="3" id="KW-0731">Sigma factor</keyword>
<evidence type="ECO:0000313" key="6">
    <source>
        <dbReference type="EMBL" id="PRD55209.1"/>
    </source>
</evidence>
<feature type="domain" description="RNA polymerase sigma factor 70 region 4 type 2" evidence="5">
    <location>
        <begin position="120"/>
        <end position="168"/>
    </location>
</feature>
<evidence type="ECO:0000313" key="7">
    <source>
        <dbReference type="Proteomes" id="UP000238563"/>
    </source>
</evidence>
<dbReference type="Gene3D" id="1.10.1740.10">
    <property type="match status" value="1"/>
</dbReference>
<keyword evidence="4" id="KW-0804">Transcription</keyword>
<dbReference type="InterPro" id="IPR014284">
    <property type="entry name" value="RNA_pol_sigma-70_dom"/>
</dbReference>
<keyword evidence="7" id="KW-1185">Reference proteome</keyword>
<dbReference type="InterPro" id="IPR013325">
    <property type="entry name" value="RNA_pol_sigma_r2"/>
</dbReference>
<dbReference type="AlphaFoldDB" id="A0A2S9JPW8"/>
<dbReference type="SUPFAM" id="SSF88946">
    <property type="entry name" value="Sigma2 domain of RNA polymerase sigma factors"/>
    <property type="match status" value="1"/>
</dbReference>
<comment type="similarity">
    <text evidence="1">Belongs to the sigma-70 factor family. ECF subfamily.</text>
</comment>
<gene>
    <name evidence="6" type="ORF">C5750_08530</name>
</gene>
<dbReference type="GO" id="GO:0016987">
    <property type="term" value="F:sigma factor activity"/>
    <property type="evidence" value="ECO:0007669"/>
    <property type="project" value="UniProtKB-KW"/>
</dbReference>
<reference evidence="6 7" key="1">
    <citation type="submission" date="2018-02" db="EMBL/GenBank/DDBJ databases">
        <title>The draft genome of Phyllobacterium myrsinacearum DSM5892.</title>
        <authorList>
            <person name="Li L."/>
            <person name="Liu L."/>
            <person name="Zhang X."/>
            <person name="Wang T."/>
        </authorList>
    </citation>
    <scope>NUCLEOTIDE SEQUENCE [LARGE SCALE GENOMIC DNA]</scope>
    <source>
        <strain evidence="6 7">DSM 5892</strain>
    </source>
</reference>
<dbReference type="OrthoDB" id="9794372at2"/>
<dbReference type="PANTHER" id="PTHR43133">
    <property type="entry name" value="RNA POLYMERASE ECF-TYPE SIGMA FACTO"/>
    <property type="match status" value="1"/>
</dbReference>
<dbReference type="Proteomes" id="UP000238563">
    <property type="component" value="Unassembled WGS sequence"/>
</dbReference>
<dbReference type="NCBIfam" id="TIGR02937">
    <property type="entry name" value="sigma70-ECF"/>
    <property type="match status" value="1"/>
</dbReference>
<protein>
    <submittedName>
        <fullName evidence="6">RNA polymerase subunit sigma</fullName>
    </submittedName>
</protein>
<evidence type="ECO:0000256" key="2">
    <source>
        <dbReference type="ARBA" id="ARBA00023015"/>
    </source>
</evidence>
<dbReference type="Gene3D" id="1.10.10.10">
    <property type="entry name" value="Winged helix-like DNA-binding domain superfamily/Winged helix DNA-binding domain"/>
    <property type="match status" value="1"/>
</dbReference>
<dbReference type="Pfam" id="PF08281">
    <property type="entry name" value="Sigma70_r4_2"/>
    <property type="match status" value="1"/>
</dbReference>
<organism evidence="6 7">
    <name type="scientific">Phyllobacterium myrsinacearum</name>
    <dbReference type="NCBI Taxonomy" id="28101"/>
    <lineage>
        <taxon>Bacteria</taxon>
        <taxon>Pseudomonadati</taxon>
        <taxon>Pseudomonadota</taxon>
        <taxon>Alphaproteobacteria</taxon>
        <taxon>Hyphomicrobiales</taxon>
        <taxon>Phyllobacteriaceae</taxon>
        <taxon>Phyllobacterium</taxon>
    </lineage>
</organism>
<accession>A0A2S9JPW8</accession>
<evidence type="ECO:0000259" key="5">
    <source>
        <dbReference type="Pfam" id="PF08281"/>
    </source>
</evidence>